<proteinExistence type="predicted"/>
<sequence>MKSSFSRLKQKDNPLIIENDLLSAQLKKAQLTNQINIENQKEKSQEINYQIQQLKEKDEVLKMQINTLEKQNHKMSCENIISQAPYFDDSHLTLLDCNMQSYKQSKINKISHMFQIQTNESLNNSFTKIKRINEEEKCQDDITNSLSDSSQHEYNQIKKFAKEQFETRNEQSTKNLHDTQSEMKLTNASSQITDDIYAKYKQLKLNYSKALKIIDELQSKIKFHENDRNEETHSKITSNSDPSNIITMREEAIESDEKNDPKTPKKSSSEKIIAVLKKKLLRSKEVYENQKKHIVELNEKVSQLTQELNKSKTQSYKIPKKMHLRVKGSINGQANTIFSIKNNNSLVQYQVLCNILNVECNEFDKKWTQVFNRINQLKTRKERSNQKDQVQAVTKSNSKLYDFEPFCNNRNDLTQPHEKLEEKYRVLQLSSRFGVMISNFYNDLYKQVEDLHVSLSFQSNSGIRKIILIVIFLKRLSNISCKLTTFSDRALTVFAEQPQYSHDVLIRNIRNKFTTLTNDLVYATYNLNESKETLSPHKKDHLYI</sequence>
<evidence type="ECO:0000313" key="4">
    <source>
        <dbReference type="Proteomes" id="UP000179807"/>
    </source>
</evidence>
<comment type="caution">
    <text evidence="3">The sequence shown here is derived from an EMBL/GenBank/DDBJ whole genome shotgun (WGS) entry which is preliminary data.</text>
</comment>
<dbReference type="RefSeq" id="XP_068365564.1">
    <property type="nucleotide sequence ID" value="XM_068499731.1"/>
</dbReference>
<dbReference type="VEuPathDB" id="TrichDB:TRFO_17690"/>
<feature type="compositionally biased region" description="Basic and acidic residues" evidence="2">
    <location>
        <begin position="225"/>
        <end position="234"/>
    </location>
</feature>
<dbReference type="EMBL" id="MLAK01000563">
    <property type="protein sequence ID" value="OHT12428.1"/>
    <property type="molecule type" value="Genomic_DNA"/>
</dbReference>
<protein>
    <submittedName>
        <fullName evidence="3">Uncharacterized protein</fullName>
    </submittedName>
</protein>
<gene>
    <name evidence="3" type="ORF">TRFO_17690</name>
</gene>
<reference evidence="3" key="1">
    <citation type="submission" date="2016-10" db="EMBL/GenBank/DDBJ databases">
        <authorList>
            <person name="Benchimol M."/>
            <person name="Almeida L.G."/>
            <person name="Vasconcelos A.T."/>
            <person name="Perreira-Neves A."/>
            <person name="Rosa I.A."/>
            <person name="Tasca T."/>
            <person name="Bogo M.R."/>
            <person name="de Souza W."/>
        </authorList>
    </citation>
    <scope>NUCLEOTIDE SEQUENCE [LARGE SCALE GENOMIC DNA]</scope>
    <source>
        <strain evidence="3">K</strain>
    </source>
</reference>
<dbReference type="AlphaFoldDB" id="A0A1J4KRI8"/>
<organism evidence="3 4">
    <name type="scientific">Tritrichomonas foetus</name>
    <dbReference type="NCBI Taxonomy" id="1144522"/>
    <lineage>
        <taxon>Eukaryota</taxon>
        <taxon>Metamonada</taxon>
        <taxon>Parabasalia</taxon>
        <taxon>Tritrichomonadida</taxon>
        <taxon>Tritrichomonadidae</taxon>
        <taxon>Tritrichomonas</taxon>
    </lineage>
</organism>
<evidence type="ECO:0000256" key="2">
    <source>
        <dbReference type="SAM" id="MobiDB-lite"/>
    </source>
</evidence>
<keyword evidence="4" id="KW-1185">Reference proteome</keyword>
<name>A0A1J4KRI8_9EUKA</name>
<dbReference type="GeneID" id="94834435"/>
<feature type="coiled-coil region" evidence="1">
    <location>
        <begin position="21"/>
        <end position="71"/>
    </location>
</feature>
<evidence type="ECO:0000256" key="1">
    <source>
        <dbReference type="SAM" id="Coils"/>
    </source>
</evidence>
<keyword evidence="1" id="KW-0175">Coiled coil</keyword>
<feature type="coiled-coil region" evidence="1">
    <location>
        <begin position="287"/>
        <end position="314"/>
    </location>
</feature>
<feature type="region of interest" description="Disordered" evidence="2">
    <location>
        <begin position="225"/>
        <end position="245"/>
    </location>
</feature>
<accession>A0A1J4KRI8</accession>
<evidence type="ECO:0000313" key="3">
    <source>
        <dbReference type="EMBL" id="OHT12428.1"/>
    </source>
</evidence>
<feature type="compositionally biased region" description="Polar residues" evidence="2">
    <location>
        <begin position="235"/>
        <end position="245"/>
    </location>
</feature>
<dbReference type="Proteomes" id="UP000179807">
    <property type="component" value="Unassembled WGS sequence"/>
</dbReference>